<dbReference type="PANTHER" id="PTHR46496:SF1">
    <property type="entry name" value="ZEAXANTHIN EPOXIDASE, CHLOROPLASTIC"/>
    <property type="match status" value="1"/>
</dbReference>
<keyword evidence="2" id="KW-0285">Flavoprotein</keyword>
<keyword evidence="6" id="KW-0503">Monooxygenase</keyword>
<dbReference type="Gene3D" id="3.50.50.60">
    <property type="entry name" value="FAD/NAD(P)-binding domain"/>
    <property type="match status" value="1"/>
</dbReference>
<evidence type="ECO:0000259" key="5">
    <source>
        <dbReference type="Pfam" id="PF01494"/>
    </source>
</evidence>
<gene>
    <name evidence="6" type="ORF">IMZ08_05765</name>
</gene>
<dbReference type="SUPFAM" id="SSF51905">
    <property type="entry name" value="FAD/NAD(P)-binding domain"/>
    <property type="match status" value="1"/>
</dbReference>
<dbReference type="InterPro" id="IPR002938">
    <property type="entry name" value="FAD-bd"/>
</dbReference>
<dbReference type="PRINTS" id="PR00420">
    <property type="entry name" value="RNGMNOXGNASE"/>
</dbReference>
<evidence type="ECO:0000313" key="7">
    <source>
        <dbReference type="Proteomes" id="UP001516662"/>
    </source>
</evidence>
<evidence type="ECO:0000313" key="6">
    <source>
        <dbReference type="EMBL" id="MBE4907570.1"/>
    </source>
</evidence>
<feature type="domain" description="FAD-binding" evidence="5">
    <location>
        <begin position="14"/>
        <end position="347"/>
    </location>
</feature>
<evidence type="ECO:0000256" key="2">
    <source>
        <dbReference type="ARBA" id="ARBA00022630"/>
    </source>
</evidence>
<dbReference type="EMBL" id="JADCLJ010000011">
    <property type="protein sequence ID" value="MBE4907570.1"/>
    <property type="molecule type" value="Genomic_DNA"/>
</dbReference>
<organism evidence="6 7">
    <name type="scientific">Litchfieldia luteola</name>
    <dbReference type="NCBI Taxonomy" id="682179"/>
    <lineage>
        <taxon>Bacteria</taxon>
        <taxon>Bacillati</taxon>
        <taxon>Bacillota</taxon>
        <taxon>Bacilli</taxon>
        <taxon>Bacillales</taxon>
        <taxon>Bacillaceae</taxon>
        <taxon>Litchfieldia</taxon>
    </lineage>
</organism>
<evidence type="ECO:0000256" key="3">
    <source>
        <dbReference type="ARBA" id="ARBA00022827"/>
    </source>
</evidence>
<comment type="cofactor">
    <cofactor evidence="1">
        <name>FAD</name>
        <dbReference type="ChEBI" id="CHEBI:57692"/>
    </cofactor>
</comment>
<dbReference type="GO" id="GO:0004497">
    <property type="term" value="F:monooxygenase activity"/>
    <property type="evidence" value="ECO:0007669"/>
    <property type="project" value="UniProtKB-KW"/>
</dbReference>
<reference evidence="6 7" key="1">
    <citation type="submission" date="2020-10" db="EMBL/GenBank/DDBJ databases">
        <title>Bacillus sp. HD4P25, an endophyte from a halophyte.</title>
        <authorList>
            <person name="Sun J.-Q."/>
        </authorList>
    </citation>
    <scope>NUCLEOTIDE SEQUENCE [LARGE SCALE GENOMIC DNA]</scope>
    <source>
        <strain evidence="6 7">YIM 93174</strain>
    </source>
</reference>
<sequence length="390" mass="42615">MDFLKGEVDGLKKEAIIIGAGIGGLCTAIALQNKGWNISVFDKATALTEVGAGIVLASNALHALDKLGVGHLVRARGASVGRAEIRTWHGDLLVDFSTSEHTESYLINRGILQQILLDSLQAGTSIQLNTTLVTINQNDEKVEAVLSNGDKIVGDVLIGADGFHSVVREQLFGVDEPRYGGYTALRGICNFNDSNYATEHGGGFEAWGRGKRFGFSHIGQGKVFWFAAINMPQGIEIRKGERKKVALQAFDGWYNPVEAVIKATDESAILHHDIFDRKPIAQWSKGKITLVGDAAHPMLPNLGQGGAQAMEDAVELANCLSTPHPVAESLRIFEKKRIPRTNKIVTQSRRMARLVQMENPLAIKARNLVFQMVPSSRLSGRLRWLVDYKV</sequence>
<keyword evidence="3" id="KW-0274">FAD</keyword>
<dbReference type="Proteomes" id="UP001516662">
    <property type="component" value="Unassembled WGS sequence"/>
</dbReference>
<dbReference type="InterPro" id="IPR036188">
    <property type="entry name" value="FAD/NAD-bd_sf"/>
</dbReference>
<dbReference type="Pfam" id="PF01494">
    <property type="entry name" value="FAD_binding_3"/>
    <property type="match status" value="1"/>
</dbReference>
<name>A0ABR9QGE3_9BACI</name>
<dbReference type="PANTHER" id="PTHR46496">
    <property type="match status" value="1"/>
</dbReference>
<comment type="caution">
    <text evidence="6">The sequence shown here is derived from an EMBL/GenBank/DDBJ whole genome shotgun (WGS) entry which is preliminary data.</text>
</comment>
<proteinExistence type="predicted"/>
<keyword evidence="7" id="KW-1185">Reference proteome</keyword>
<keyword evidence="4" id="KW-0560">Oxidoreductase</keyword>
<evidence type="ECO:0000256" key="4">
    <source>
        <dbReference type="ARBA" id="ARBA00023002"/>
    </source>
</evidence>
<accession>A0ABR9QGE3</accession>
<protein>
    <submittedName>
        <fullName evidence="6">FAD-dependent monooxygenase</fullName>
    </submittedName>
</protein>
<evidence type="ECO:0000256" key="1">
    <source>
        <dbReference type="ARBA" id="ARBA00001974"/>
    </source>
</evidence>